<dbReference type="PANTHER" id="PTHR11092:SF0">
    <property type="entry name" value="EPIMERASE FAMILY PROTEIN SDR39U1"/>
    <property type="match status" value="1"/>
</dbReference>
<name>A0A512HQI8_9ACTN</name>
<dbReference type="InterPro" id="IPR010099">
    <property type="entry name" value="SDR39U1"/>
</dbReference>
<dbReference type="PANTHER" id="PTHR11092">
    <property type="entry name" value="SUGAR NUCLEOTIDE EPIMERASE RELATED"/>
    <property type="match status" value="1"/>
</dbReference>
<comment type="similarity">
    <text evidence="1">Belongs to the NAD(P)-dependent epimerase/dehydratase family. SDR39U1 subfamily.</text>
</comment>
<evidence type="ECO:0000259" key="2">
    <source>
        <dbReference type="Pfam" id="PF01370"/>
    </source>
</evidence>
<comment type="caution">
    <text evidence="4">The sequence shown here is derived from an EMBL/GenBank/DDBJ whole genome shotgun (WGS) entry which is preliminary data.</text>
</comment>
<evidence type="ECO:0000313" key="5">
    <source>
        <dbReference type="Proteomes" id="UP000321769"/>
    </source>
</evidence>
<dbReference type="InterPro" id="IPR036291">
    <property type="entry name" value="NAD(P)-bd_dom_sf"/>
</dbReference>
<keyword evidence="5" id="KW-1185">Reference proteome</keyword>
<feature type="domain" description="DUF1731" evidence="3">
    <location>
        <begin position="246"/>
        <end position="290"/>
    </location>
</feature>
<feature type="domain" description="NAD-dependent epimerase/dehydratase" evidence="2">
    <location>
        <begin position="3"/>
        <end position="211"/>
    </location>
</feature>
<dbReference type="OrthoDB" id="9801773at2"/>
<accession>A0A512HQI8</accession>
<dbReference type="SUPFAM" id="SSF51735">
    <property type="entry name" value="NAD(P)-binding Rossmann-fold domains"/>
    <property type="match status" value="1"/>
</dbReference>
<protein>
    <submittedName>
        <fullName evidence="4">Epimerase</fullName>
    </submittedName>
</protein>
<reference evidence="4 5" key="1">
    <citation type="submission" date="2019-07" db="EMBL/GenBank/DDBJ databases">
        <title>Whole genome shotgun sequence of Aeromicrobium flavum NBRC 107625.</title>
        <authorList>
            <person name="Hosoyama A."/>
            <person name="Uohara A."/>
            <person name="Ohji S."/>
            <person name="Ichikawa N."/>
        </authorList>
    </citation>
    <scope>NUCLEOTIDE SEQUENCE [LARGE SCALE GENOMIC DNA]</scope>
    <source>
        <strain evidence="4 5">NBRC 107625</strain>
    </source>
</reference>
<evidence type="ECO:0000256" key="1">
    <source>
        <dbReference type="ARBA" id="ARBA00009353"/>
    </source>
</evidence>
<sequence>MHVVIGGASGFLGAPLAHHLRQRGHRVTALVRRTAGSDESWWKPSEGLIDQTLIDSCDAVVNLSGSPISQWPRTPARKREILASRLGATGTLARAIAAAPTPPAFLSGSGMSWYGVDRGDDELDETSGPGTGFLAEVAQQWEAAAAPAVDAGARVAYLRTSIVLDRSGGALKLMVLPFKLGLGARLGDGRQYFSTISRRDWVAAVTHVLEGDLSGPVNLAIPDDVTNRDFTRTLAATVRRPALLSAPAFAVRLALGGLADDLLGSLRLRPAALMADGFSFSDPGIDRVLRTALGRGA</sequence>
<dbReference type="EMBL" id="BJZQ01000001">
    <property type="protein sequence ID" value="GEO87721.1"/>
    <property type="molecule type" value="Genomic_DNA"/>
</dbReference>
<dbReference type="Pfam" id="PF08338">
    <property type="entry name" value="DUF1731"/>
    <property type="match status" value="1"/>
</dbReference>
<evidence type="ECO:0000259" key="3">
    <source>
        <dbReference type="Pfam" id="PF08338"/>
    </source>
</evidence>
<dbReference type="AlphaFoldDB" id="A0A512HQI8"/>
<dbReference type="InterPro" id="IPR001509">
    <property type="entry name" value="Epimerase_deHydtase"/>
</dbReference>
<dbReference type="InterPro" id="IPR013549">
    <property type="entry name" value="DUF1731"/>
</dbReference>
<gene>
    <name evidence="4" type="ORF">AFL01nite_00480</name>
</gene>
<dbReference type="RefSeq" id="WP_146825086.1">
    <property type="nucleotide sequence ID" value="NZ_BAAAYQ010000001.1"/>
</dbReference>
<proteinExistence type="inferred from homology"/>
<dbReference type="Proteomes" id="UP000321769">
    <property type="component" value="Unassembled WGS sequence"/>
</dbReference>
<dbReference type="Gene3D" id="3.40.50.720">
    <property type="entry name" value="NAD(P)-binding Rossmann-like Domain"/>
    <property type="match status" value="1"/>
</dbReference>
<dbReference type="Pfam" id="PF01370">
    <property type="entry name" value="Epimerase"/>
    <property type="match status" value="1"/>
</dbReference>
<evidence type="ECO:0000313" key="4">
    <source>
        <dbReference type="EMBL" id="GEO87721.1"/>
    </source>
</evidence>
<dbReference type="NCBIfam" id="TIGR01777">
    <property type="entry name" value="yfcH"/>
    <property type="match status" value="1"/>
</dbReference>
<organism evidence="4 5">
    <name type="scientific">Aeromicrobium flavum</name>
    <dbReference type="NCBI Taxonomy" id="416568"/>
    <lineage>
        <taxon>Bacteria</taxon>
        <taxon>Bacillati</taxon>
        <taxon>Actinomycetota</taxon>
        <taxon>Actinomycetes</taxon>
        <taxon>Propionibacteriales</taxon>
        <taxon>Nocardioidaceae</taxon>
        <taxon>Aeromicrobium</taxon>
    </lineage>
</organism>